<dbReference type="HAMAP" id="MF_00176">
    <property type="entry name" value="Ser_tRNA_synth_type1"/>
    <property type="match status" value="1"/>
</dbReference>
<dbReference type="PRINTS" id="PR00981">
    <property type="entry name" value="TRNASYNTHSER"/>
</dbReference>
<dbReference type="Gene3D" id="3.30.930.10">
    <property type="entry name" value="Bira Bifunctional Protein, Domain 2"/>
    <property type="match status" value="1"/>
</dbReference>
<evidence type="ECO:0000256" key="7">
    <source>
        <dbReference type="ARBA" id="ARBA00022840"/>
    </source>
</evidence>
<reference evidence="17" key="2">
    <citation type="submission" date="2022-10" db="EMBL/GenBank/DDBJ databases">
        <authorList>
            <person name="Trinh H.N."/>
        </authorList>
    </citation>
    <scope>NUCLEOTIDE SEQUENCE</scope>
    <source>
        <strain evidence="17">RN2-1</strain>
    </source>
</reference>
<reference evidence="17" key="1">
    <citation type="submission" date="2022-09" db="EMBL/GenBank/DDBJ databases">
        <title>Rhodovastum sp. nov. RN2-1 isolated from soil in Seongnam, South Korea.</title>
        <authorList>
            <person name="Le N.T."/>
        </authorList>
    </citation>
    <scope>NUCLEOTIDE SEQUENCE</scope>
    <source>
        <strain evidence="17">RN2-1</strain>
    </source>
</reference>
<comment type="caution">
    <text evidence="17">The sequence shown here is derived from an EMBL/GenBank/DDBJ whole genome shotgun (WGS) entry which is preliminary data.</text>
</comment>
<comment type="subunit">
    <text evidence="12">Homodimer. The tRNA molecule binds across the dimer.</text>
</comment>
<evidence type="ECO:0000256" key="1">
    <source>
        <dbReference type="ARBA" id="ARBA00004496"/>
    </source>
</evidence>
<dbReference type="EC" id="6.1.1.11" evidence="12"/>
<evidence type="ECO:0000256" key="2">
    <source>
        <dbReference type="ARBA" id="ARBA00005045"/>
    </source>
</evidence>
<feature type="binding site" evidence="12 13">
    <location>
        <position position="283"/>
    </location>
    <ligand>
        <name>L-serine</name>
        <dbReference type="ChEBI" id="CHEBI:33384"/>
    </ligand>
</feature>
<comment type="function">
    <text evidence="12">Catalyzes the attachment of serine to tRNA(Ser). Is also able to aminoacylate tRNA(Sec) with serine, to form the misacylated tRNA L-seryl-tRNA(Sec), which will be further converted into selenocysteinyl-tRNA(Sec).</text>
</comment>
<dbReference type="RefSeq" id="WP_264714464.1">
    <property type="nucleotide sequence ID" value="NZ_JAPDNT010000011.1"/>
</dbReference>
<keyword evidence="9 12" id="KW-0030">Aminoacyl-tRNA synthetase</keyword>
<dbReference type="CDD" id="cd00770">
    <property type="entry name" value="SerRS_core"/>
    <property type="match status" value="1"/>
</dbReference>
<evidence type="ECO:0000313" key="18">
    <source>
        <dbReference type="Proteomes" id="UP001165679"/>
    </source>
</evidence>
<dbReference type="GO" id="GO:0005737">
    <property type="term" value="C:cytoplasm"/>
    <property type="evidence" value="ECO:0007669"/>
    <property type="project" value="UniProtKB-SubCell"/>
</dbReference>
<dbReference type="GO" id="GO:0004828">
    <property type="term" value="F:serine-tRNA ligase activity"/>
    <property type="evidence" value="ECO:0007669"/>
    <property type="project" value="UniProtKB-UniRule"/>
</dbReference>
<comment type="domain">
    <text evidence="12">Consists of two distinct domains, a catalytic core and a N-terminal extension that is involved in tRNA binding.</text>
</comment>
<dbReference type="PANTHER" id="PTHR43697:SF1">
    <property type="entry name" value="SERINE--TRNA LIGASE"/>
    <property type="match status" value="1"/>
</dbReference>
<dbReference type="Pfam" id="PF02403">
    <property type="entry name" value="Seryl_tRNA_N"/>
    <property type="match status" value="1"/>
</dbReference>
<evidence type="ECO:0000256" key="11">
    <source>
        <dbReference type="ARBA" id="ARBA00048823"/>
    </source>
</evidence>
<comment type="catalytic activity">
    <reaction evidence="11 12">
        <text>tRNA(Ser) + L-serine + ATP = L-seryl-tRNA(Ser) + AMP + diphosphate + H(+)</text>
        <dbReference type="Rhea" id="RHEA:12292"/>
        <dbReference type="Rhea" id="RHEA-COMP:9669"/>
        <dbReference type="Rhea" id="RHEA-COMP:9703"/>
        <dbReference type="ChEBI" id="CHEBI:15378"/>
        <dbReference type="ChEBI" id="CHEBI:30616"/>
        <dbReference type="ChEBI" id="CHEBI:33019"/>
        <dbReference type="ChEBI" id="CHEBI:33384"/>
        <dbReference type="ChEBI" id="CHEBI:78442"/>
        <dbReference type="ChEBI" id="CHEBI:78533"/>
        <dbReference type="ChEBI" id="CHEBI:456215"/>
        <dbReference type="EC" id="6.1.1.11"/>
    </reaction>
</comment>
<dbReference type="GO" id="GO:0016260">
    <property type="term" value="P:selenocysteine biosynthetic process"/>
    <property type="evidence" value="ECO:0007669"/>
    <property type="project" value="UniProtKB-UniRule"/>
</dbReference>
<dbReference type="InterPro" id="IPR033729">
    <property type="entry name" value="SerRS_core"/>
</dbReference>
<keyword evidence="8 12" id="KW-0648">Protein biosynthesis</keyword>
<dbReference type="Proteomes" id="UP001165679">
    <property type="component" value="Unassembled WGS sequence"/>
</dbReference>
<comment type="catalytic activity">
    <reaction evidence="10 12">
        <text>tRNA(Sec) + L-serine + ATP = L-seryl-tRNA(Sec) + AMP + diphosphate + H(+)</text>
        <dbReference type="Rhea" id="RHEA:42580"/>
        <dbReference type="Rhea" id="RHEA-COMP:9742"/>
        <dbReference type="Rhea" id="RHEA-COMP:10128"/>
        <dbReference type="ChEBI" id="CHEBI:15378"/>
        <dbReference type="ChEBI" id="CHEBI:30616"/>
        <dbReference type="ChEBI" id="CHEBI:33019"/>
        <dbReference type="ChEBI" id="CHEBI:33384"/>
        <dbReference type="ChEBI" id="CHEBI:78442"/>
        <dbReference type="ChEBI" id="CHEBI:78533"/>
        <dbReference type="ChEBI" id="CHEBI:456215"/>
        <dbReference type="EC" id="6.1.1.11"/>
    </reaction>
</comment>
<dbReference type="AlphaFoldDB" id="A0AA41YP91"/>
<dbReference type="PIRSF" id="PIRSF001529">
    <property type="entry name" value="Ser-tRNA-synth_IIa"/>
    <property type="match status" value="1"/>
</dbReference>
<keyword evidence="4 12" id="KW-0963">Cytoplasm</keyword>
<keyword evidence="5 12" id="KW-0436">Ligase</keyword>
<dbReference type="InterPro" id="IPR002317">
    <property type="entry name" value="Ser-tRNA-ligase_type_1"/>
</dbReference>
<dbReference type="GO" id="GO:0005524">
    <property type="term" value="F:ATP binding"/>
    <property type="evidence" value="ECO:0007669"/>
    <property type="project" value="UniProtKB-UniRule"/>
</dbReference>
<evidence type="ECO:0000313" key="17">
    <source>
        <dbReference type="EMBL" id="MCW3475738.1"/>
    </source>
</evidence>
<evidence type="ECO:0000259" key="16">
    <source>
        <dbReference type="PROSITE" id="PS50862"/>
    </source>
</evidence>
<dbReference type="InterPro" id="IPR042103">
    <property type="entry name" value="SerRS_1_N_sf"/>
</dbReference>
<comment type="subcellular location">
    <subcellularLocation>
        <location evidence="1 12">Cytoplasm</location>
    </subcellularLocation>
</comment>
<evidence type="ECO:0000256" key="10">
    <source>
        <dbReference type="ARBA" id="ARBA00047929"/>
    </source>
</evidence>
<dbReference type="PANTHER" id="PTHR43697">
    <property type="entry name" value="SERYL-TRNA SYNTHETASE"/>
    <property type="match status" value="1"/>
</dbReference>
<feature type="binding site" evidence="13">
    <location>
        <position position="229"/>
    </location>
    <ligand>
        <name>L-serine</name>
        <dbReference type="ChEBI" id="CHEBI:33384"/>
    </ligand>
</feature>
<organism evidence="17 18">
    <name type="scientific">Limobrevibacterium gyesilva</name>
    <dbReference type="NCBI Taxonomy" id="2991712"/>
    <lineage>
        <taxon>Bacteria</taxon>
        <taxon>Pseudomonadati</taxon>
        <taxon>Pseudomonadota</taxon>
        <taxon>Alphaproteobacteria</taxon>
        <taxon>Acetobacterales</taxon>
        <taxon>Acetobacteraceae</taxon>
        <taxon>Limobrevibacterium</taxon>
    </lineage>
</organism>
<feature type="binding site" evidence="13">
    <location>
        <position position="260"/>
    </location>
    <ligand>
        <name>L-serine</name>
        <dbReference type="ChEBI" id="CHEBI:33384"/>
    </ligand>
</feature>
<dbReference type="SUPFAM" id="SSF55681">
    <property type="entry name" value="Class II aaRS and biotin synthetases"/>
    <property type="match status" value="1"/>
</dbReference>
<dbReference type="InterPro" id="IPR006195">
    <property type="entry name" value="aa-tRNA-synth_II"/>
</dbReference>
<evidence type="ECO:0000256" key="14">
    <source>
        <dbReference type="PIRSR" id="PIRSR001529-2"/>
    </source>
</evidence>
<keyword evidence="7 12" id="KW-0067">ATP-binding</keyword>
<dbReference type="SUPFAM" id="SSF46589">
    <property type="entry name" value="tRNA-binding arm"/>
    <property type="match status" value="1"/>
</dbReference>
<feature type="binding site" evidence="13">
    <location>
        <position position="381"/>
    </location>
    <ligand>
        <name>L-serine</name>
        <dbReference type="ChEBI" id="CHEBI:33384"/>
    </ligand>
</feature>
<dbReference type="Gene3D" id="1.10.287.40">
    <property type="entry name" value="Serine-tRNA synthetase, tRNA binding domain"/>
    <property type="match status" value="1"/>
</dbReference>
<feature type="binding site" evidence="12">
    <location>
        <begin position="229"/>
        <end position="231"/>
    </location>
    <ligand>
        <name>L-serine</name>
        <dbReference type="ChEBI" id="CHEBI:33384"/>
    </ligand>
</feature>
<protein>
    <recommendedName>
        <fullName evidence="12">Serine--tRNA ligase</fullName>
        <ecNumber evidence="12">6.1.1.11</ecNumber>
    </recommendedName>
    <alternativeName>
        <fullName evidence="12">Seryl-tRNA synthetase</fullName>
        <shortName evidence="12">SerRS</shortName>
    </alternativeName>
    <alternativeName>
        <fullName evidence="12">Seryl-tRNA(Ser/Sec) synthetase</fullName>
    </alternativeName>
</protein>
<dbReference type="InterPro" id="IPR015866">
    <property type="entry name" value="Ser-tRNA-synth_1_N"/>
</dbReference>
<comment type="similarity">
    <text evidence="3 12">Belongs to the class-II aminoacyl-tRNA synthetase family. Type-1 seryl-tRNA synthetase subfamily.</text>
</comment>
<dbReference type="InterPro" id="IPR010978">
    <property type="entry name" value="tRNA-bd_arm"/>
</dbReference>
<dbReference type="Pfam" id="PF00587">
    <property type="entry name" value="tRNA-synt_2b"/>
    <property type="match status" value="1"/>
</dbReference>
<feature type="domain" description="Aminoacyl-transfer RNA synthetases class-II family profile" evidence="16">
    <location>
        <begin position="171"/>
        <end position="408"/>
    </location>
</feature>
<feature type="binding site" evidence="12 14">
    <location>
        <begin position="260"/>
        <end position="262"/>
    </location>
    <ligand>
        <name>ATP</name>
        <dbReference type="ChEBI" id="CHEBI:30616"/>
    </ligand>
</feature>
<feature type="binding site" evidence="12 14">
    <location>
        <begin position="347"/>
        <end position="350"/>
    </location>
    <ligand>
        <name>ATP</name>
        <dbReference type="ChEBI" id="CHEBI:30616"/>
    </ligand>
</feature>
<evidence type="ECO:0000256" key="3">
    <source>
        <dbReference type="ARBA" id="ARBA00010728"/>
    </source>
</evidence>
<feature type="region of interest" description="Disordered" evidence="15">
    <location>
        <begin position="43"/>
        <end position="69"/>
    </location>
</feature>
<dbReference type="NCBIfam" id="TIGR00414">
    <property type="entry name" value="serS"/>
    <property type="match status" value="1"/>
</dbReference>
<dbReference type="EMBL" id="JAPDNT010000011">
    <property type="protein sequence ID" value="MCW3475738.1"/>
    <property type="molecule type" value="Genomic_DNA"/>
</dbReference>
<evidence type="ECO:0000256" key="13">
    <source>
        <dbReference type="PIRSR" id="PIRSR001529-1"/>
    </source>
</evidence>
<evidence type="ECO:0000256" key="9">
    <source>
        <dbReference type="ARBA" id="ARBA00023146"/>
    </source>
</evidence>
<keyword evidence="6 12" id="KW-0547">Nucleotide-binding</keyword>
<evidence type="ECO:0000256" key="6">
    <source>
        <dbReference type="ARBA" id="ARBA00022741"/>
    </source>
</evidence>
<dbReference type="GO" id="GO:0006434">
    <property type="term" value="P:seryl-tRNA aminoacylation"/>
    <property type="evidence" value="ECO:0007669"/>
    <property type="project" value="UniProtKB-UniRule"/>
</dbReference>
<evidence type="ECO:0000256" key="5">
    <source>
        <dbReference type="ARBA" id="ARBA00022598"/>
    </source>
</evidence>
<evidence type="ECO:0000256" key="12">
    <source>
        <dbReference type="HAMAP-Rule" id="MF_00176"/>
    </source>
</evidence>
<dbReference type="InterPro" id="IPR002314">
    <property type="entry name" value="aa-tRNA-synt_IIb"/>
</dbReference>
<evidence type="ECO:0000256" key="8">
    <source>
        <dbReference type="ARBA" id="ARBA00022917"/>
    </source>
</evidence>
<feature type="binding site" evidence="12">
    <location>
        <position position="383"/>
    </location>
    <ligand>
        <name>L-serine</name>
        <dbReference type="ChEBI" id="CHEBI:33384"/>
    </ligand>
</feature>
<comment type="pathway">
    <text evidence="2 12">Aminoacyl-tRNA biosynthesis; selenocysteinyl-tRNA(Sec) biosynthesis; L-seryl-tRNA(Sec) from L-serine and tRNA(Sec): step 1/1.</text>
</comment>
<name>A0AA41YP91_9PROT</name>
<sequence>MHDIRTIRADGAAFDAAMARRFLPPQSAVILEKDTARRAAQTALQDKQARRNTLAKQVGEGRRKGEDTATLEAEATALRTEMEALEQAVAALDAEIRDILASLPNILDPDVPDGPDESANVVLKQVGEPRDLGFQPRQHFELGEALGMMDFETAAKIAGSRFTLLRGKLARLERALGQFMIDLHTQSHGYEETIVPLLVNGAAMFGTNQLPKFAEDSFRTTDDRWLIATSEIPLTNTVSGDIIVEKRLPIRLTALTDCFRSEAGSAGRDTRGMLRQHQFRKVELVSITHPEHSDAEHERMTQSAERVLELLQIPYRRVVLSAGDTGFGAAKTFDLEVWLPGQQAWREISSCSNTRDFQARRMNARFRNNDGKTVAHVHTLNGSGVAVGRALIAVMENYQQADGSILVPPVLWPYMGGLERIAAA</sequence>
<evidence type="ECO:0000256" key="15">
    <source>
        <dbReference type="SAM" id="MobiDB-lite"/>
    </source>
</evidence>
<accession>A0AA41YP91</accession>
<gene>
    <name evidence="12 17" type="primary">serS</name>
    <name evidence="17" type="ORF">OL599_14245</name>
</gene>
<dbReference type="PROSITE" id="PS50862">
    <property type="entry name" value="AA_TRNA_LIGASE_II"/>
    <property type="match status" value="1"/>
</dbReference>
<comment type="caution">
    <text evidence="12">Lacks conserved residue(s) required for the propagation of feature annotation.</text>
</comment>
<evidence type="ECO:0000256" key="4">
    <source>
        <dbReference type="ARBA" id="ARBA00022490"/>
    </source>
</evidence>
<proteinExistence type="inferred from homology"/>
<keyword evidence="18" id="KW-1185">Reference proteome</keyword>
<dbReference type="InterPro" id="IPR045864">
    <property type="entry name" value="aa-tRNA-synth_II/BPL/LPL"/>
</dbReference>